<keyword evidence="8" id="KW-1185">Reference proteome</keyword>
<dbReference type="GO" id="GO:0006281">
    <property type="term" value="P:DNA repair"/>
    <property type="evidence" value="ECO:0007669"/>
    <property type="project" value="InterPro"/>
</dbReference>
<dbReference type="PROSITE" id="PS00333">
    <property type="entry name" value="DNA_LIGASE_A2"/>
    <property type="match status" value="1"/>
</dbReference>
<dbReference type="InterPro" id="IPR014146">
    <property type="entry name" value="LigD_ligase_dom"/>
</dbReference>
<dbReference type="InterPro" id="IPR012340">
    <property type="entry name" value="NA-bd_OB-fold"/>
</dbReference>
<feature type="region of interest" description="Disordered" evidence="5">
    <location>
        <begin position="1"/>
        <end position="32"/>
    </location>
</feature>
<dbReference type="PANTHER" id="PTHR45674:SF4">
    <property type="entry name" value="DNA LIGASE 1"/>
    <property type="match status" value="1"/>
</dbReference>
<dbReference type="PANTHER" id="PTHR45674">
    <property type="entry name" value="DNA LIGASE 1/3 FAMILY MEMBER"/>
    <property type="match status" value="1"/>
</dbReference>
<feature type="region of interest" description="Disordered" evidence="5">
    <location>
        <begin position="153"/>
        <end position="214"/>
    </location>
</feature>
<dbReference type="CDD" id="cd07971">
    <property type="entry name" value="OBF_DNA_ligase_LigD"/>
    <property type="match status" value="1"/>
</dbReference>
<comment type="caution">
    <text evidence="7">The sequence shown here is derived from an EMBL/GenBank/DDBJ whole genome shotgun (WGS) entry which is preliminary data.</text>
</comment>
<name>A0A927RKG6_9ACTN</name>
<sequence length="534" mass="59532">MPDKLAEYRRKRSAERTPEPIPAEGPLPHGDDDTFVIQEHHARRLHWDFRLERDGVLVSWALPKGLPTDPKKNHLAVHTEDHPLEYAAFAGEIGRGEYGAGTVEIWDRGTYECEKWTDREVKVVLHGTRANGRFVVIRTGADNNWLIHRMADTPAQSAPEPDSTGSTDSTGGARKSAGTKKAAAKKTGTTKKSAAKKAGAKSGAGRSGGTEPMPRLIRPMLATLGELPPAGEDEKFGYEMKWDGLRAVAYADGRQVRLLTRNDIDVTATYPELAPLQQSLGSLRAVLDGEIVALDQKSGRISFAALQARMHVRNAAQIRRLAEEVPVTYLIFDLLHLDGRSTLSLPYDRRRELLESLDLRGEHWDTPPRGPGRGADALAISKEQGLEGIMAKRLSSHYEPGRRSRDWVKVKHTRTQEVVVGGWRPGKGRRTHTLGSLLLGIQGPDGLEYVGQVGTGFTEEMLDDLLRRLRRLERRTSPFAGEVPTRDTKDAQWVTPKLVGEVRFTEWTRDHRLRHPAWRGLRPDKAPEDVVRES</sequence>
<dbReference type="CDD" id="cd07906">
    <property type="entry name" value="Adenylation_DNA_ligase_LigD_LigC"/>
    <property type="match status" value="1"/>
</dbReference>
<evidence type="ECO:0000256" key="3">
    <source>
        <dbReference type="ARBA" id="ARBA00022598"/>
    </source>
</evidence>
<dbReference type="Gene3D" id="3.30.1490.70">
    <property type="match status" value="1"/>
</dbReference>
<dbReference type="NCBIfam" id="TIGR02777">
    <property type="entry name" value="LigD_PE_dom"/>
    <property type="match status" value="1"/>
</dbReference>
<dbReference type="Pfam" id="PF13298">
    <property type="entry name" value="LigD_N"/>
    <property type="match status" value="1"/>
</dbReference>
<feature type="compositionally biased region" description="Basic and acidic residues" evidence="5">
    <location>
        <begin position="1"/>
        <end position="18"/>
    </location>
</feature>
<keyword evidence="3 7" id="KW-0436">Ligase</keyword>
<dbReference type="GO" id="GO:0003910">
    <property type="term" value="F:DNA ligase (ATP) activity"/>
    <property type="evidence" value="ECO:0007669"/>
    <property type="project" value="UniProtKB-EC"/>
</dbReference>
<dbReference type="AlphaFoldDB" id="A0A927RKG6"/>
<feature type="domain" description="ATP-dependent DNA ligase family profile" evidence="6">
    <location>
        <begin position="320"/>
        <end position="443"/>
    </location>
</feature>
<reference evidence="7" key="1">
    <citation type="submission" date="2020-10" db="EMBL/GenBank/DDBJ databases">
        <title>Sequencing the genomes of 1000 actinobacteria strains.</title>
        <authorList>
            <person name="Klenk H.-P."/>
        </authorList>
    </citation>
    <scope>NUCLEOTIDE SEQUENCE</scope>
    <source>
        <strain evidence="7">DSM 45354</strain>
    </source>
</reference>
<dbReference type="InterPro" id="IPR016059">
    <property type="entry name" value="DNA_ligase_ATP-dep_CS"/>
</dbReference>
<dbReference type="InterPro" id="IPR012310">
    <property type="entry name" value="DNA_ligase_ATP-dep_cent"/>
</dbReference>
<dbReference type="PROSITE" id="PS50160">
    <property type="entry name" value="DNA_LIGASE_A3"/>
    <property type="match status" value="1"/>
</dbReference>
<gene>
    <name evidence="7" type="ORF">HEB94_005084</name>
</gene>
<dbReference type="SUPFAM" id="SSF56091">
    <property type="entry name" value="DNA ligase/mRNA capping enzyme, catalytic domain"/>
    <property type="match status" value="1"/>
</dbReference>
<comment type="catalytic activity">
    <reaction evidence="4">
        <text>ATP + (deoxyribonucleotide)n-3'-hydroxyl + 5'-phospho-(deoxyribonucleotide)m = (deoxyribonucleotide)n+m + AMP + diphosphate.</text>
        <dbReference type="EC" id="6.5.1.1"/>
    </reaction>
</comment>
<evidence type="ECO:0000256" key="4">
    <source>
        <dbReference type="ARBA" id="ARBA00034003"/>
    </source>
</evidence>
<dbReference type="Pfam" id="PF04679">
    <property type="entry name" value="DNA_ligase_A_C"/>
    <property type="match status" value="1"/>
</dbReference>
<dbReference type="RefSeq" id="WP_192752040.1">
    <property type="nucleotide sequence ID" value="NZ_BAABJL010000083.1"/>
</dbReference>
<proteinExistence type="inferred from homology"/>
<dbReference type="GO" id="GO:0005524">
    <property type="term" value="F:ATP binding"/>
    <property type="evidence" value="ECO:0007669"/>
    <property type="project" value="InterPro"/>
</dbReference>
<dbReference type="Proteomes" id="UP000638648">
    <property type="component" value="Unassembled WGS sequence"/>
</dbReference>
<evidence type="ECO:0000256" key="1">
    <source>
        <dbReference type="ARBA" id="ARBA00007572"/>
    </source>
</evidence>
<evidence type="ECO:0000313" key="7">
    <source>
        <dbReference type="EMBL" id="MBE1608236.1"/>
    </source>
</evidence>
<evidence type="ECO:0000256" key="2">
    <source>
        <dbReference type="ARBA" id="ARBA00012727"/>
    </source>
</evidence>
<evidence type="ECO:0000313" key="8">
    <source>
        <dbReference type="Proteomes" id="UP000638648"/>
    </source>
</evidence>
<evidence type="ECO:0000256" key="5">
    <source>
        <dbReference type="SAM" id="MobiDB-lite"/>
    </source>
</evidence>
<dbReference type="Gene3D" id="3.30.470.30">
    <property type="entry name" value="DNA ligase/mRNA capping enzyme"/>
    <property type="match status" value="1"/>
</dbReference>
<accession>A0A927RKG6</accession>
<dbReference type="Pfam" id="PF01068">
    <property type="entry name" value="DNA_ligase_A_M"/>
    <property type="match status" value="1"/>
</dbReference>
<dbReference type="EC" id="6.5.1.1" evidence="2"/>
<protein>
    <recommendedName>
        <fullName evidence="2">DNA ligase (ATP)</fullName>
        <ecNumber evidence="2">6.5.1.1</ecNumber>
    </recommendedName>
</protein>
<dbReference type="EMBL" id="JADBEM010000001">
    <property type="protein sequence ID" value="MBE1608236.1"/>
    <property type="molecule type" value="Genomic_DNA"/>
</dbReference>
<dbReference type="NCBIfam" id="TIGR02779">
    <property type="entry name" value="NHEJ_ligase_lig"/>
    <property type="match status" value="1"/>
</dbReference>
<organism evidence="7 8">
    <name type="scientific">Actinopolymorpha pittospori</name>
    <dbReference type="NCBI Taxonomy" id="648752"/>
    <lineage>
        <taxon>Bacteria</taxon>
        <taxon>Bacillati</taxon>
        <taxon>Actinomycetota</taxon>
        <taxon>Actinomycetes</taxon>
        <taxon>Propionibacteriales</taxon>
        <taxon>Actinopolymorphaceae</taxon>
        <taxon>Actinopolymorpha</taxon>
    </lineage>
</organism>
<comment type="similarity">
    <text evidence="1">Belongs to the ATP-dependent DNA ligase family.</text>
</comment>
<feature type="compositionally biased region" description="Low complexity" evidence="5">
    <location>
        <begin position="170"/>
        <end position="192"/>
    </location>
</feature>
<dbReference type="GO" id="GO:0006310">
    <property type="term" value="P:DNA recombination"/>
    <property type="evidence" value="ECO:0007669"/>
    <property type="project" value="InterPro"/>
</dbReference>
<evidence type="ECO:0000259" key="6">
    <source>
        <dbReference type="PROSITE" id="PS50160"/>
    </source>
</evidence>
<dbReference type="SUPFAM" id="SSF50249">
    <property type="entry name" value="Nucleic acid-binding proteins"/>
    <property type="match status" value="1"/>
</dbReference>
<dbReference type="InterPro" id="IPR012309">
    <property type="entry name" value="DNA_ligase_ATP-dep_C"/>
</dbReference>
<dbReference type="InterPro" id="IPR050191">
    <property type="entry name" value="ATP-dep_DNA_ligase"/>
</dbReference>
<dbReference type="Gene3D" id="2.40.50.140">
    <property type="entry name" value="Nucleic acid-binding proteins"/>
    <property type="match status" value="1"/>
</dbReference>
<dbReference type="InterPro" id="IPR014144">
    <property type="entry name" value="LigD_PE_domain"/>
</dbReference>